<comment type="caution">
    <text evidence="1">The sequence shown here is derived from an EMBL/GenBank/DDBJ whole genome shotgun (WGS) entry which is preliminary data.</text>
</comment>
<dbReference type="EMBL" id="DAAUQX010000059">
    <property type="protein sequence ID" value="HAF2130314.1"/>
    <property type="molecule type" value="Genomic_DNA"/>
</dbReference>
<protein>
    <submittedName>
        <fullName evidence="1">Uncharacterized protein</fullName>
    </submittedName>
</protein>
<sequence length="47" mass="5392">MPPLIFCVAKHRKIIGVFAFLAPGRHLIRTSFLPPYGVTDHEFLNDR</sequence>
<organism evidence="1">
    <name type="scientific">Salmonella enterica</name>
    <name type="common">Salmonella choleraesuis</name>
    <dbReference type="NCBI Taxonomy" id="28901"/>
    <lineage>
        <taxon>Bacteria</taxon>
        <taxon>Pseudomonadati</taxon>
        <taxon>Pseudomonadota</taxon>
        <taxon>Gammaproteobacteria</taxon>
        <taxon>Enterobacterales</taxon>
        <taxon>Enterobacteriaceae</taxon>
        <taxon>Salmonella</taxon>
    </lineage>
</organism>
<evidence type="ECO:0000313" key="1">
    <source>
        <dbReference type="EMBL" id="HAF2130314.1"/>
    </source>
</evidence>
<name>A0A743P3P1_SALER</name>
<dbReference type="AlphaFoldDB" id="A0A743P3P1"/>
<reference evidence="1" key="2">
    <citation type="submission" date="2020-02" db="EMBL/GenBank/DDBJ databases">
        <authorList>
            <consortium name="NCBI Pathogen Detection Project"/>
        </authorList>
    </citation>
    <scope>NUCLEOTIDE SEQUENCE</scope>
    <source>
        <strain evidence="1">MA.CK_00/00001968</strain>
    </source>
</reference>
<proteinExistence type="predicted"/>
<gene>
    <name evidence="1" type="ORF">G9F27_004591</name>
</gene>
<accession>A0A743P3P1</accession>
<reference evidence="1" key="1">
    <citation type="journal article" date="2018" name="Genome Biol.">
        <title>SKESA: strategic k-mer extension for scrupulous assemblies.</title>
        <authorList>
            <person name="Souvorov A."/>
            <person name="Agarwala R."/>
            <person name="Lipman D.J."/>
        </authorList>
    </citation>
    <scope>NUCLEOTIDE SEQUENCE</scope>
    <source>
        <strain evidence="1">MA.CK_00/00001968</strain>
    </source>
</reference>